<dbReference type="PANTHER" id="PTHR19879:SF7">
    <property type="entry name" value="PROTEASOMAL ATPASE-ASSOCIATED FACTOR 1"/>
    <property type="match status" value="1"/>
</dbReference>
<reference evidence="1 2" key="1">
    <citation type="journal article" date="2002" name="Nature">
        <title>Genome sequence and comparative analysis of the model rodent malaria parasite Plasmodium yoelii yoelii.</title>
        <authorList>
            <person name="Carlton J.M."/>
            <person name="Angiuoli S.V."/>
            <person name="Suh B.B."/>
            <person name="Kooij T.W."/>
            <person name="Pertea M."/>
            <person name="Silva J.C."/>
            <person name="Ermolaeva M.D."/>
            <person name="Allen J.E."/>
            <person name="Selengut J.D."/>
            <person name="Koo H.L."/>
            <person name="Peterson J.D."/>
            <person name="Pop M."/>
            <person name="Kosack D.S."/>
            <person name="Shumway M.F."/>
            <person name="Bidwell S.L."/>
            <person name="Shallom S.J."/>
            <person name="van Aken S.E."/>
            <person name="Riedmuller S.B."/>
            <person name="Feldblyum T.V."/>
            <person name="Cho J.K."/>
            <person name="Quackenbush J."/>
            <person name="Sedegah M."/>
            <person name="Shoaibi A."/>
            <person name="Cummings L.M."/>
            <person name="Florens L."/>
            <person name="Yates J.R."/>
            <person name="Raine J.D."/>
            <person name="Sinden R.E."/>
            <person name="Harris M.A."/>
            <person name="Cunningham D.A."/>
            <person name="Preiser P.R."/>
            <person name="Bergman L.W."/>
            <person name="Vaidya A.B."/>
            <person name="van Lin L.H."/>
            <person name="Janse C.J."/>
            <person name="Waters A.P."/>
            <person name="Smith H.O."/>
            <person name="White O.R."/>
            <person name="Salzberg S.L."/>
            <person name="Venter J.C."/>
            <person name="Fraser C.M."/>
            <person name="Hoffman S.L."/>
            <person name="Gardner M.J."/>
            <person name="Carucci D.J."/>
        </authorList>
    </citation>
    <scope>NUCLEOTIDE SEQUENCE [LARGE SCALE GENOMIC DNA]</scope>
    <source>
        <strain evidence="1 2">17XNL</strain>
    </source>
</reference>
<dbReference type="InterPro" id="IPR015943">
    <property type="entry name" value="WD40/YVTN_repeat-like_dom_sf"/>
</dbReference>
<dbReference type="PaxDb" id="73239-Q7R8L9"/>
<dbReference type="SMART" id="SM00320">
    <property type="entry name" value="WD40"/>
    <property type="match status" value="3"/>
</dbReference>
<dbReference type="Pfam" id="PF00400">
    <property type="entry name" value="WD40"/>
    <property type="match status" value="2"/>
</dbReference>
<protein>
    <submittedName>
        <fullName evidence="1">PCAF associated factor 65 beta</fullName>
    </submittedName>
</protein>
<sequence>MQAENRLKVTKNRMPSMLYYCLNNCTDMTCAEISSFDGSLVATAHSNNIIKLWNIKKSQMNKIKEKQKDMEIDNNENVDEINNYSNIQENKPDSIHLDDQDENGIAKLYGNMYNISSLCFGETNKILLSGNLNGDIYLYSTISNRNYVKYSGGHTPIWSIDTAFLGYFFCTSEDDGNLRIYSTNKTYPLVTYKYNCTSNICKYHYNNTIVASGYYVKYKFIRFSLLYIQIIMSICTILE</sequence>
<keyword evidence="2" id="KW-1185">Reference proteome</keyword>
<dbReference type="Proteomes" id="UP000008553">
    <property type="component" value="Unassembled WGS sequence"/>
</dbReference>
<dbReference type="SUPFAM" id="SSF50978">
    <property type="entry name" value="WD40 repeat-like"/>
    <property type="match status" value="1"/>
</dbReference>
<dbReference type="GO" id="GO:0006367">
    <property type="term" value="P:transcription initiation at RNA polymerase II promoter"/>
    <property type="evidence" value="ECO:0007669"/>
    <property type="project" value="TreeGrafter"/>
</dbReference>
<dbReference type="AlphaFoldDB" id="Q7R8L9"/>
<dbReference type="GO" id="GO:0016251">
    <property type="term" value="F:RNA polymerase II general transcription initiation factor activity"/>
    <property type="evidence" value="ECO:0007669"/>
    <property type="project" value="TreeGrafter"/>
</dbReference>
<dbReference type="InParanoid" id="Q7R8L9"/>
<evidence type="ECO:0000313" key="2">
    <source>
        <dbReference type="Proteomes" id="UP000008553"/>
    </source>
</evidence>
<dbReference type="Gene3D" id="2.130.10.10">
    <property type="entry name" value="YVTN repeat-like/Quinoprotein amine dehydrogenase"/>
    <property type="match status" value="1"/>
</dbReference>
<dbReference type="InterPro" id="IPR036322">
    <property type="entry name" value="WD40_repeat_dom_sf"/>
</dbReference>
<evidence type="ECO:0000313" key="1">
    <source>
        <dbReference type="EMBL" id="EAA19575.1"/>
    </source>
</evidence>
<accession>Q7R8L9</accession>
<proteinExistence type="predicted"/>
<dbReference type="GO" id="GO:0005669">
    <property type="term" value="C:transcription factor TFIID complex"/>
    <property type="evidence" value="ECO:0007669"/>
    <property type="project" value="TreeGrafter"/>
</dbReference>
<organism evidence="1 2">
    <name type="scientific">Plasmodium yoelii yoelii</name>
    <dbReference type="NCBI Taxonomy" id="73239"/>
    <lineage>
        <taxon>Eukaryota</taxon>
        <taxon>Sar</taxon>
        <taxon>Alveolata</taxon>
        <taxon>Apicomplexa</taxon>
        <taxon>Aconoidasida</taxon>
        <taxon>Haemosporida</taxon>
        <taxon>Plasmodiidae</taxon>
        <taxon>Plasmodium</taxon>
        <taxon>Plasmodium (Vinckeia)</taxon>
    </lineage>
</organism>
<name>Q7R8L9_PLAYO</name>
<dbReference type="STRING" id="73239.Q7R8L9"/>
<dbReference type="PANTHER" id="PTHR19879">
    <property type="entry name" value="TRANSCRIPTION INITIATION FACTOR TFIID"/>
    <property type="match status" value="1"/>
</dbReference>
<comment type="caution">
    <text evidence="1">The sequence shown here is derived from an EMBL/GenBank/DDBJ whole genome shotgun (WGS) entry which is preliminary data.</text>
</comment>
<dbReference type="EMBL" id="AABL01002586">
    <property type="protein sequence ID" value="EAA19575.1"/>
    <property type="molecule type" value="Genomic_DNA"/>
</dbReference>
<dbReference type="InterPro" id="IPR001680">
    <property type="entry name" value="WD40_rpt"/>
</dbReference>
<gene>
    <name evidence="1" type="ORF">PY07202</name>
</gene>